<comment type="caution">
    <text evidence="4">The sequence shown here is derived from an EMBL/GenBank/DDBJ whole genome shotgun (WGS) entry which is preliminary data.</text>
</comment>
<evidence type="ECO:0000313" key="3">
    <source>
        <dbReference type="EMBL" id="CAF0869037.1"/>
    </source>
</evidence>
<evidence type="ECO:0000313" key="7">
    <source>
        <dbReference type="Proteomes" id="UP000663829"/>
    </source>
</evidence>
<dbReference type="OrthoDB" id="47007at2759"/>
<dbReference type="Proteomes" id="UP000682733">
    <property type="component" value="Unassembled WGS sequence"/>
</dbReference>
<dbReference type="FunFam" id="3.40.50.720:FF:000084">
    <property type="entry name" value="Short-chain dehydrogenase reductase"/>
    <property type="match status" value="1"/>
</dbReference>
<protein>
    <submittedName>
        <fullName evidence="4">Uncharacterized protein</fullName>
    </submittedName>
</protein>
<dbReference type="Proteomes" id="UP000663829">
    <property type="component" value="Unassembled WGS sequence"/>
</dbReference>
<organism evidence="4 7">
    <name type="scientific">Didymodactylos carnosus</name>
    <dbReference type="NCBI Taxonomy" id="1234261"/>
    <lineage>
        <taxon>Eukaryota</taxon>
        <taxon>Metazoa</taxon>
        <taxon>Spiralia</taxon>
        <taxon>Gnathifera</taxon>
        <taxon>Rotifera</taxon>
        <taxon>Eurotatoria</taxon>
        <taxon>Bdelloidea</taxon>
        <taxon>Philodinida</taxon>
        <taxon>Philodinidae</taxon>
        <taxon>Didymodactylos</taxon>
    </lineage>
</organism>
<dbReference type="PANTHER" id="PTHR24321:SF8">
    <property type="entry name" value="ESTRADIOL 17-BETA-DEHYDROGENASE 8-RELATED"/>
    <property type="match status" value="1"/>
</dbReference>
<keyword evidence="7" id="KW-1185">Reference proteome</keyword>
<dbReference type="Gene3D" id="3.40.50.720">
    <property type="entry name" value="NAD(P)-binding Rossmann-like Domain"/>
    <property type="match status" value="1"/>
</dbReference>
<evidence type="ECO:0000256" key="2">
    <source>
        <dbReference type="ARBA" id="ARBA00023002"/>
    </source>
</evidence>
<dbReference type="GO" id="GO:0016491">
    <property type="term" value="F:oxidoreductase activity"/>
    <property type="evidence" value="ECO:0007669"/>
    <property type="project" value="UniProtKB-KW"/>
</dbReference>
<dbReference type="EMBL" id="CAJNOK010002644">
    <property type="protein sequence ID" value="CAF0869037.1"/>
    <property type="molecule type" value="Genomic_DNA"/>
</dbReference>
<evidence type="ECO:0000256" key="1">
    <source>
        <dbReference type="ARBA" id="ARBA00006484"/>
    </source>
</evidence>
<dbReference type="EMBL" id="CAJOBA010002645">
    <property type="protein sequence ID" value="CAF3653826.1"/>
    <property type="molecule type" value="Genomic_DNA"/>
</dbReference>
<evidence type="ECO:0000313" key="4">
    <source>
        <dbReference type="EMBL" id="CAF1388962.1"/>
    </source>
</evidence>
<dbReference type="AlphaFoldDB" id="A0A815K5X3"/>
<dbReference type="SUPFAM" id="SSF51735">
    <property type="entry name" value="NAD(P)-binding Rossmann-fold domains"/>
    <property type="match status" value="1"/>
</dbReference>
<accession>A0A815K5X3</accession>
<dbReference type="InterPro" id="IPR020904">
    <property type="entry name" value="Sc_DH/Rdtase_CS"/>
</dbReference>
<dbReference type="Proteomes" id="UP000677228">
    <property type="component" value="Unassembled WGS sequence"/>
</dbReference>
<dbReference type="EMBL" id="CAJNOQ010016871">
    <property type="protein sequence ID" value="CAF1388962.1"/>
    <property type="molecule type" value="Genomic_DNA"/>
</dbReference>
<gene>
    <name evidence="4" type="ORF">GPM918_LOCUS32702</name>
    <name evidence="3" type="ORF">OVA965_LOCUS8032</name>
    <name evidence="6" type="ORF">SRO942_LOCUS33375</name>
    <name evidence="5" type="ORF">TMI583_LOCUS8028</name>
</gene>
<sequence length="269" mass="28903">MSLSDQSSKPNGDWTNLLRNKVVFLTGGGGHIGRSIAHTCFLHGAKVVVGDVNLQAANDTTKQISAENQDRLLSVHLDVTDENSIKHAVKVGVDKWNAIDILVNCAAAFNVGIIENVSDSDWDTVYKINIKGIALMIKEVVPIMKKQRSGSIINISSAAGIVAIPAFLPYATTKGALIQMSRNLALDLGQYNIRVNSISPGAVDTPTLVNTAKALNMTKEEFDNANMGKCLKRYAHVQEIVNMVVFLASDLCTFCTGSNVIVDGGYTVV</sequence>
<keyword evidence="2" id="KW-0560">Oxidoreductase</keyword>
<dbReference type="InterPro" id="IPR002347">
    <property type="entry name" value="SDR_fam"/>
</dbReference>
<dbReference type="PROSITE" id="PS00061">
    <property type="entry name" value="ADH_SHORT"/>
    <property type="match status" value="1"/>
</dbReference>
<dbReference type="InterPro" id="IPR036291">
    <property type="entry name" value="NAD(P)-bd_dom_sf"/>
</dbReference>
<dbReference type="PRINTS" id="PR00080">
    <property type="entry name" value="SDRFAMILY"/>
</dbReference>
<dbReference type="Pfam" id="PF13561">
    <property type="entry name" value="adh_short_C2"/>
    <property type="match status" value="1"/>
</dbReference>
<dbReference type="EMBL" id="CAJOBC010082278">
    <property type="protein sequence ID" value="CAF4283697.1"/>
    <property type="molecule type" value="Genomic_DNA"/>
</dbReference>
<evidence type="ECO:0000313" key="6">
    <source>
        <dbReference type="EMBL" id="CAF4283697.1"/>
    </source>
</evidence>
<dbReference type="PRINTS" id="PR00081">
    <property type="entry name" value="GDHRDH"/>
</dbReference>
<dbReference type="CDD" id="cd05233">
    <property type="entry name" value="SDR_c"/>
    <property type="match status" value="1"/>
</dbReference>
<comment type="similarity">
    <text evidence="1">Belongs to the short-chain dehydrogenases/reductases (SDR) family.</text>
</comment>
<reference evidence="4" key="1">
    <citation type="submission" date="2021-02" db="EMBL/GenBank/DDBJ databases">
        <authorList>
            <person name="Nowell W R."/>
        </authorList>
    </citation>
    <scope>NUCLEOTIDE SEQUENCE</scope>
</reference>
<name>A0A815K5X3_9BILA</name>
<dbReference type="PANTHER" id="PTHR24321">
    <property type="entry name" value="DEHYDROGENASES, SHORT CHAIN"/>
    <property type="match status" value="1"/>
</dbReference>
<dbReference type="Proteomes" id="UP000681722">
    <property type="component" value="Unassembled WGS sequence"/>
</dbReference>
<evidence type="ECO:0000313" key="5">
    <source>
        <dbReference type="EMBL" id="CAF3653826.1"/>
    </source>
</evidence>
<proteinExistence type="inferred from homology"/>